<evidence type="ECO:0000313" key="7">
    <source>
        <dbReference type="EMBL" id="ALW90017.1"/>
    </source>
</evidence>
<feature type="domain" description="Major facilitator superfamily (MFS) profile" evidence="6">
    <location>
        <begin position="1"/>
        <end position="390"/>
    </location>
</feature>
<dbReference type="InterPro" id="IPR020846">
    <property type="entry name" value="MFS_dom"/>
</dbReference>
<dbReference type="InterPro" id="IPR011701">
    <property type="entry name" value="MFS"/>
</dbReference>
<dbReference type="Gene3D" id="1.20.1250.20">
    <property type="entry name" value="MFS general substrate transporter like domains"/>
    <property type="match status" value="1"/>
</dbReference>
<feature type="transmembrane region" description="Helical" evidence="5">
    <location>
        <begin position="367"/>
        <end position="386"/>
    </location>
</feature>
<proteinExistence type="predicted"/>
<dbReference type="InterPro" id="IPR005829">
    <property type="entry name" value="Sugar_transporter_CS"/>
</dbReference>
<evidence type="ECO:0000259" key="6">
    <source>
        <dbReference type="PROSITE" id="PS50850"/>
    </source>
</evidence>
<dbReference type="PROSITE" id="PS50850">
    <property type="entry name" value="MFS"/>
    <property type="match status" value="1"/>
</dbReference>
<dbReference type="Proteomes" id="UP000060071">
    <property type="component" value="Chromosome"/>
</dbReference>
<keyword evidence="3 5" id="KW-1133">Transmembrane helix</keyword>
<keyword evidence="2 5" id="KW-0812">Transmembrane</keyword>
<dbReference type="PANTHER" id="PTHR23528:SF1">
    <property type="entry name" value="MAJOR FACILITATOR SUPERFAMILY (MFS) PROFILE DOMAIN-CONTAINING PROTEIN"/>
    <property type="match status" value="1"/>
</dbReference>
<gene>
    <name evidence="7" type="ORF">AUC44_14865</name>
</gene>
<feature type="transmembrane region" description="Helical" evidence="5">
    <location>
        <begin position="92"/>
        <end position="112"/>
    </location>
</feature>
<comment type="subcellular location">
    <subcellularLocation>
        <location evidence="1">Membrane</location>
        <topology evidence="1">Multi-pass membrane protein</topology>
    </subcellularLocation>
</comment>
<dbReference type="Pfam" id="PF07690">
    <property type="entry name" value="MFS_1"/>
    <property type="match status" value="1"/>
</dbReference>
<reference evidence="7 8" key="1">
    <citation type="submission" date="2015-12" db="EMBL/GenBank/DDBJ databases">
        <authorList>
            <person name="Kim M.K."/>
            <person name="Srinivasan S."/>
            <person name="Lee J.-J."/>
            <person name="Kim K."/>
        </authorList>
    </citation>
    <scope>NUCLEOTIDE SEQUENCE [LARGE SCALE GENOMIC DNA]</scope>
    <source>
        <strain evidence="7 8">BM2</strain>
    </source>
</reference>
<name>A0ABN4K7X3_9DEIO</name>
<feature type="transmembrane region" description="Helical" evidence="5">
    <location>
        <begin position="20"/>
        <end position="38"/>
    </location>
</feature>
<evidence type="ECO:0000256" key="2">
    <source>
        <dbReference type="ARBA" id="ARBA00022692"/>
    </source>
</evidence>
<feature type="transmembrane region" description="Helical" evidence="5">
    <location>
        <begin position="229"/>
        <end position="250"/>
    </location>
</feature>
<evidence type="ECO:0000256" key="5">
    <source>
        <dbReference type="SAM" id="Phobius"/>
    </source>
</evidence>
<evidence type="ECO:0000256" key="3">
    <source>
        <dbReference type="ARBA" id="ARBA00022989"/>
    </source>
</evidence>
<feature type="transmembrane region" description="Helical" evidence="5">
    <location>
        <begin position="338"/>
        <end position="360"/>
    </location>
</feature>
<evidence type="ECO:0000256" key="4">
    <source>
        <dbReference type="ARBA" id="ARBA00023136"/>
    </source>
</evidence>
<keyword evidence="4 5" id="KW-0472">Membrane</keyword>
<accession>A0ABN4K7X3</accession>
<feature type="transmembrane region" description="Helical" evidence="5">
    <location>
        <begin position="293"/>
        <end position="318"/>
    </location>
</feature>
<dbReference type="PANTHER" id="PTHR23528">
    <property type="match status" value="1"/>
</dbReference>
<feature type="transmembrane region" description="Helical" evidence="5">
    <location>
        <begin position="151"/>
        <end position="171"/>
    </location>
</feature>
<dbReference type="InterPro" id="IPR036259">
    <property type="entry name" value="MFS_trans_sf"/>
</dbReference>
<feature type="transmembrane region" description="Helical" evidence="5">
    <location>
        <begin position="177"/>
        <end position="196"/>
    </location>
</feature>
<protein>
    <recommendedName>
        <fullName evidence="6">Major facilitator superfamily (MFS) profile domain-containing protein</fullName>
    </recommendedName>
</protein>
<sequence>MSAAAHAPLAPTAPVSWRFMLPYTLATLAMWMVFNAPGQVLIGQQLITLDEAHKEAHLALILGVGAFVSLLANPLFGALSDRARGVLGRRRPYLIGGAVAAAAGLLLLGVGGSVPVLVAGWGLTQLALNAYQAALTAVIPDRVPPSQRATVSGLAGLSQVLGTILGVGLTGALPVMLAKYALLGALLLLAMLGFVLTSRDPQAPATPPAPLTLAGFLSPLRHRDFALAWLTRGLVTLGYALGTTYLLYFLRDRVGLKDPAAGVFQANLAAGGALLLTVLLGGVLSDRLGRRKVFVIGSTVVIAAAALMGAGFGVYLAVDVALITEVLPSAHDSARDLGVINVALTLPQTFAPALCALFVTSLGGYTPLFLAAAVMTLISAALVQGIRGVR</sequence>
<feature type="transmembrane region" description="Helical" evidence="5">
    <location>
        <begin position="262"/>
        <end position="281"/>
    </location>
</feature>
<feature type="transmembrane region" description="Helical" evidence="5">
    <location>
        <begin position="58"/>
        <end position="80"/>
    </location>
</feature>
<evidence type="ECO:0000313" key="8">
    <source>
        <dbReference type="Proteomes" id="UP000060071"/>
    </source>
</evidence>
<keyword evidence="8" id="KW-1185">Reference proteome</keyword>
<dbReference type="RefSeq" id="WP_062159420.1">
    <property type="nucleotide sequence ID" value="NZ_CP013910.1"/>
</dbReference>
<dbReference type="EMBL" id="CP013910">
    <property type="protein sequence ID" value="ALW90017.1"/>
    <property type="molecule type" value="Genomic_DNA"/>
</dbReference>
<dbReference type="SUPFAM" id="SSF103473">
    <property type="entry name" value="MFS general substrate transporter"/>
    <property type="match status" value="1"/>
</dbReference>
<evidence type="ECO:0000256" key="1">
    <source>
        <dbReference type="ARBA" id="ARBA00004141"/>
    </source>
</evidence>
<dbReference type="PROSITE" id="PS00216">
    <property type="entry name" value="SUGAR_TRANSPORT_1"/>
    <property type="match status" value="1"/>
</dbReference>
<organism evidence="7 8">
    <name type="scientific">Deinococcus actinosclerus</name>
    <dbReference type="NCBI Taxonomy" id="1768108"/>
    <lineage>
        <taxon>Bacteria</taxon>
        <taxon>Thermotogati</taxon>
        <taxon>Deinococcota</taxon>
        <taxon>Deinococci</taxon>
        <taxon>Deinococcales</taxon>
        <taxon>Deinococcaceae</taxon>
        <taxon>Deinococcus</taxon>
    </lineage>
</organism>